<proteinExistence type="predicted"/>
<evidence type="ECO:0000313" key="2">
    <source>
        <dbReference type="Proteomes" id="UP000063699"/>
    </source>
</evidence>
<gene>
    <name evidence="1" type="ORF">AOZ06_33815</name>
</gene>
<dbReference type="OrthoDB" id="3615249at2"/>
<protein>
    <submittedName>
        <fullName evidence="1">Uncharacterized protein</fullName>
    </submittedName>
</protein>
<accession>A0A0N9I692</accession>
<name>A0A0N9I692_9PSEU</name>
<dbReference type="AlphaFoldDB" id="A0A0N9I692"/>
<dbReference type="EMBL" id="CP012752">
    <property type="protein sequence ID" value="ALG11200.1"/>
    <property type="molecule type" value="Genomic_DNA"/>
</dbReference>
<dbReference type="Proteomes" id="UP000063699">
    <property type="component" value="Chromosome"/>
</dbReference>
<evidence type="ECO:0000313" key="1">
    <source>
        <dbReference type="EMBL" id="ALG11200.1"/>
    </source>
</evidence>
<reference evidence="1 2" key="1">
    <citation type="submission" date="2015-07" db="EMBL/GenBank/DDBJ databases">
        <title>Genome sequencing of Kibdelosporangium phytohabitans.</title>
        <authorList>
            <person name="Qin S."/>
            <person name="Xing K."/>
        </authorList>
    </citation>
    <scope>NUCLEOTIDE SEQUENCE [LARGE SCALE GENOMIC DNA]</scope>
    <source>
        <strain evidence="1 2">KLBMP1111</strain>
    </source>
</reference>
<dbReference type="RefSeq" id="WP_054293101.1">
    <property type="nucleotide sequence ID" value="NZ_CP012752.1"/>
</dbReference>
<keyword evidence="2" id="KW-1185">Reference proteome</keyword>
<sequence>MDGRAYLEKLISDRLREAREQPEHIRGAVTNLPEIRGIAAGLMAAGALTQDEAGLLLHDLRATMERAGWLTPVTVQAPGSTEAEMTTAAVRRSGEPAADRRPTGSPGLLRVVPLVGREIGHGDVVRKLISLEVWNAVLIVRSAVHRGTWEPGVSQRLTDSRWRWRAWDDQGTQYRSTGMSGGGSSGTGDLVFENRAFFPSPPDGAETLTLIVEHPDQQASVELPLR</sequence>
<organism evidence="1 2">
    <name type="scientific">Kibdelosporangium phytohabitans</name>
    <dbReference type="NCBI Taxonomy" id="860235"/>
    <lineage>
        <taxon>Bacteria</taxon>
        <taxon>Bacillati</taxon>
        <taxon>Actinomycetota</taxon>
        <taxon>Actinomycetes</taxon>
        <taxon>Pseudonocardiales</taxon>
        <taxon>Pseudonocardiaceae</taxon>
        <taxon>Kibdelosporangium</taxon>
    </lineage>
</organism>
<dbReference type="KEGG" id="kphy:AOZ06_33815"/>